<dbReference type="InterPro" id="IPR000719">
    <property type="entry name" value="Prot_kinase_dom"/>
</dbReference>
<dbReference type="GO" id="GO:0005524">
    <property type="term" value="F:ATP binding"/>
    <property type="evidence" value="ECO:0007669"/>
    <property type="project" value="UniProtKB-UniRule"/>
</dbReference>
<dbReference type="Gene3D" id="1.10.510.10">
    <property type="entry name" value="Transferase(Phosphotransferase) domain 1"/>
    <property type="match status" value="1"/>
</dbReference>
<keyword evidence="8" id="KW-1185">Reference proteome</keyword>
<feature type="compositionally biased region" description="Low complexity" evidence="5">
    <location>
        <begin position="1294"/>
        <end position="1305"/>
    </location>
</feature>
<proteinExistence type="predicted"/>
<evidence type="ECO:0000313" key="7">
    <source>
        <dbReference type="EMBL" id="PKS07767.1"/>
    </source>
</evidence>
<feature type="compositionally biased region" description="Polar residues" evidence="5">
    <location>
        <begin position="538"/>
        <end position="559"/>
    </location>
</feature>
<dbReference type="Gene3D" id="1.25.10.10">
    <property type="entry name" value="Leucine-rich Repeat Variant"/>
    <property type="match status" value="2"/>
</dbReference>
<dbReference type="InterPro" id="IPR050629">
    <property type="entry name" value="STE20/SPS1-PAK"/>
</dbReference>
<feature type="compositionally biased region" description="Basic and acidic residues" evidence="5">
    <location>
        <begin position="503"/>
        <end position="528"/>
    </location>
</feature>
<feature type="compositionally biased region" description="Polar residues" evidence="5">
    <location>
        <begin position="616"/>
        <end position="636"/>
    </location>
</feature>
<feature type="region of interest" description="Disordered" evidence="5">
    <location>
        <begin position="601"/>
        <end position="721"/>
    </location>
</feature>
<keyword evidence="3 4" id="KW-0067">ATP-binding</keyword>
<evidence type="ECO:0000259" key="6">
    <source>
        <dbReference type="PROSITE" id="PS50011"/>
    </source>
</evidence>
<name>A0A2N3N5S5_9PEZI</name>
<dbReference type="InterPro" id="IPR011989">
    <property type="entry name" value="ARM-like"/>
</dbReference>
<dbReference type="InterPro" id="IPR008271">
    <property type="entry name" value="Ser/Thr_kinase_AS"/>
</dbReference>
<evidence type="ECO:0000256" key="5">
    <source>
        <dbReference type="SAM" id="MobiDB-lite"/>
    </source>
</evidence>
<feature type="compositionally biased region" description="Basic and acidic residues" evidence="5">
    <location>
        <begin position="25"/>
        <end position="42"/>
    </location>
</feature>
<dbReference type="SMART" id="SM00220">
    <property type="entry name" value="S_TKc"/>
    <property type="match status" value="1"/>
</dbReference>
<dbReference type="GO" id="GO:0005737">
    <property type="term" value="C:cytoplasm"/>
    <property type="evidence" value="ECO:0007669"/>
    <property type="project" value="TreeGrafter"/>
</dbReference>
<sequence length="1476" mass="162326">MAPQASSSAERHPQANGKPAVVASRSEKPPGTPRRDKSHGRESSAVQDPGLKDYRLGECLGKGAFGSVYKAFNWGTGEAVAVKQIKLADLPKSELRMIEVWLAEAPIPSIIQLLEAIYADELWSNNAEQSEIDLLKNLHHDNIVKYIGFVKSVDCLNIILEYCENGSLHSILKAYGKFPENLVGVYMTQVLQGLQYLHDQGVIHRDIKGANILTTKDGTVKLADFGVSTSTLAGNQDKEAQVVGTPYWMAPEIIQLSGASSASDIWSVGCTVIELLQARPPYHNLAAMPALFAIVNDDHPPLPEGISPAARDFLMQCFQKDPNLRVTARKLLRHAWIVGCRKSEPQVSKAPSNFSQAVEEVKQWNKALKSSETSLRASTGSDSAPAMAPGHGGLRFREADPHRSNHATPARVALAKPRALPAAFRSPELADDDNWDNDFATSISPSALHLPHLKPQDNFGGLLSADRLKAFASAVDLNNVSENYDDDFEGELLTIKVPKQSHDDSFDAQEKTIRPISRKIEKSQDSAKSHSRKHSRTFSRSSTAPVSGGRSPTKSSFANNKIELPARPDLMYREQSVEDFSDLRFDNDQVFSKDLNLAVKRGPRQSDAPQLFHPSDLTSLPRSMQSPAVSGSIRRQPSSRPSVLPDRPLRRSRSSAEIQKFVEPDDDEDFSDILGPGDELTPKDESDGGSENGLMLASKLSSSSWLGDDEEEDDPFASMDPGWDELDLKANIARDRHARLCERVEELVRSLKTTESEDILCDLSENLLALLWENPEVKSLIITAHGLLPILEILEPCTVKSRQHMILQLLKVVNAIILDDVEIQENLCFVGGIPIITKFAARQYSNEIRLEAAAFVRQMYQTSTLTLQMFVSAGGLNVLVEFLFEDYDSARDLVLIGVNGIWNVFELQGPTPKNDFCRIFSRNKILYPLALVLHRVLDEEDENELSELIEGRIVNIFYLFSQAESYVKEVVADRQVLKSALKDLRRMTPAHQITMLKFIKNLSMLSTTLEVLHSADAIDFLIDLLSHSMKKGHNHFREISNQVLNTMFNLCRLSKERQEDAAVGGVIPLLLRIMKTERPPKEFVLPILCDMAHSGRTGRRFLWQNKGLDFYVSLLADQYWQVTALDAILVWLQEETANVENHLLESEFTKTILSSFSTNKLNSFDSNLLEPLLKLLRLSPSIAASLAVPEMFAGISQRLGHKKPVVRLNLLRLVRIIIDACDPDMGLGNGSNTLNSKQVQSLMDTIQLLAEKDSAVLVRNLASELVKLRIGVEPFPDVLAAPVVISSAAVGPTRRSGSGNRRNNSYTPPGLHVSMSMPPTPTQPGSRHRPSISASGGAYIEVAASPRRTPASITHERDAILYRPRSRDGPTGIPRRVSGDASAAVSMLSNGSSSSSTPIPGRSRLPRTSLSYSRSSMSGGQPPIISRSESALSNKENVGRASSGGASGSATGSPAPISVIAGKRRSRAPSSDSKWS</sequence>
<dbReference type="SUPFAM" id="SSF48371">
    <property type="entry name" value="ARM repeat"/>
    <property type="match status" value="1"/>
</dbReference>
<feature type="domain" description="Protein kinase" evidence="6">
    <location>
        <begin position="54"/>
        <end position="337"/>
    </location>
</feature>
<dbReference type="InterPro" id="IPR011009">
    <property type="entry name" value="Kinase-like_dom_sf"/>
</dbReference>
<feature type="compositionally biased region" description="Polar residues" evidence="5">
    <location>
        <begin position="1427"/>
        <end position="1436"/>
    </location>
</feature>
<dbReference type="PROSITE" id="PS50011">
    <property type="entry name" value="PROTEIN_KINASE_DOM"/>
    <property type="match status" value="1"/>
</dbReference>
<feature type="binding site" evidence="4">
    <location>
        <position position="83"/>
    </location>
    <ligand>
        <name>ATP</name>
        <dbReference type="ChEBI" id="CHEBI:30616"/>
    </ligand>
</feature>
<feature type="compositionally biased region" description="Basic and acidic residues" evidence="5">
    <location>
        <begin position="1354"/>
        <end position="1368"/>
    </location>
</feature>
<feature type="compositionally biased region" description="Polar residues" evidence="5">
    <location>
        <begin position="371"/>
        <end position="382"/>
    </location>
</feature>
<evidence type="ECO:0000313" key="8">
    <source>
        <dbReference type="Proteomes" id="UP000233524"/>
    </source>
</evidence>
<reference evidence="7 8" key="1">
    <citation type="journal article" date="2017" name="G3 (Bethesda)">
        <title>First Draft Genome Sequence of the Pathogenic Fungus Lomentospora prolificans (Formerly Scedosporium prolificans).</title>
        <authorList>
            <person name="Luo R."/>
            <person name="Zimin A."/>
            <person name="Workman R."/>
            <person name="Fan Y."/>
            <person name="Pertea G."/>
            <person name="Grossman N."/>
            <person name="Wear M.P."/>
            <person name="Jia B."/>
            <person name="Miller H."/>
            <person name="Casadevall A."/>
            <person name="Timp W."/>
            <person name="Zhang S.X."/>
            <person name="Salzberg S.L."/>
        </authorList>
    </citation>
    <scope>NUCLEOTIDE SEQUENCE [LARGE SCALE GENOMIC DNA]</scope>
    <source>
        <strain evidence="7 8">JHH-5317</strain>
    </source>
</reference>
<organism evidence="7 8">
    <name type="scientific">Lomentospora prolificans</name>
    <dbReference type="NCBI Taxonomy" id="41688"/>
    <lineage>
        <taxon>Eukaryota</taxon>
        <taxon>Fungi</taxon>
        <taxon>Dikarya</taxon>
        <taxon>Ascomycota</taxon>
        <taxon>Pezizomycotina</taxon>
        <taxon>Sordariomycetes</taxon>
        <taxon>Hypocreomycetidae</taxon>
        <taxon>Microascales</taxon>
        <taxon>Microascaceae</taxon>
        <taxon>Lomentospora</taxon>
    </lineage>
</organism>
<dbReference type="EMBL" id="NLAX01000701">
    <property type="protein sequence ID" value="PKS07767.1"/>
    <property type="molecule type" value="Genomic_DNA"/>
</dbReference>
<comment type="caution">
    <text evidence="7">The sequence shown here is derived from an EMBL/GenBank/DDBJ whole genome shotgun (WGS) entry which is preliminary data.</text>
</comment>
<dbReference type="SUPFAM" id="SSF56112">
    <property type="entry name" value="Protein kinase-like (PK-like)"/>
    <property type="match status" value="1"/>
</dbReference>
<dbReference type="InterPro" id="IPR017441">
    <property type="entry name" value="Protein_kinase_ATP_BS"/>
</dbReference>
<feature type="region of interest" description="Disordered" evidence="5">
    <location>
        <begin position="1"/>
        <end position="48"/>
    </location>
</feature>
<evidence type="ECO:0000256" key="3">
    <source>
        <dbReference type="ARBA" id="ARBA00022840"/>
    </source>
</evidence>
<feature type="region of interest" description="Disordered" evidence="5">
    <location>
        <begin position="503"/>
        <end position="562"/>
    </location>
</feature>
<keyword evidence="2 4" id="KW-0547">Nucleotide-binding</keyword>
<evidence type="ECO:0000256" key="2">
    <source>
        <dbReference type="ARBA" id="ARBA00022741"/>
    </source>
</evidence>
<evidence type="ECO:0000256" key="1">
    <source>
        <dbReference type="ARBA" id="ARBA00012513"/>
    </source>
</evidence>
<dbReference type="FunFam" id="1.25.10.10:FF:000176">
    <property type="entry name" value="Cell division control protein"/>
    <property type="match status" value="1"/>
</dbReference>
<dbReference type="PANTHER" id="PTHR48012">
    <property type="entry name" value="STERILE20-LIKE KINASE, ISOFORM B-RELATED"/>
    <property type="match status" value="1"/>
</dbReference>
<protein>
    <recommendedName>
        <fullName evidence="1">non-specific serine/threonine protein kinase</fullName>
        <ecNumber evidence="1">2.7.11.1</ecNumber>
    </recommendedName>
</protein>
<dbReference type="CDD" id="cd06627">
    <property type="entry name" value="STKc_Cdc7_like"/>
    <property type="match status" value="1"/>
</dbReference>
<feature type="compositionally biased region" description="Low complexity" evidence="5">
    <location>
        <begin position="1439"/>
        <end position="1455"/>
    </location>
</feature>
<dbReference type="STRING" id="41688.A0A2N3N5S5"/>
<dbReference type="PROSITE" id="PS00108">
    <property type="entry name" value="PROTEIN_KINASE_ST"/>
    <property type="match status" value="1"/>
</dbReference>
<dbReference type="GO" id="GO:0004674">
    <property type="term" value="F:protein serine/threonine kinase activity"/>
    <property type="evidence" value="ECO:0007669"/>
    <property type="project" value="UniProtKB-EC"/>
</dbReference>
<feature type="region of interest" description="Disordered" evidence="5">
    <location>
        <begin position="371"/>
        <end position="413"/>
    </location>
</feature>
<dbReference type="Proteomes" id="UP000233524">
    <property type="component" value="Unassembled WGS sequence"/>
</dbReference>
<dbReference type="VEuPathDB" id="FungiDB:jhhlp_006375"/>
<dbReference type="OrthoDB" id="8693905at2759"/>
<dbReference type="EC" id="2.7.11.1" evidence="1"/>
<dbReference type="PANTHER" id="PTHR48012:SF26">
    <property type="entry name" value="SERINE_THREONINE-PROTEIN KINASE DDB_G0283821-RELATED"/>
    <property type="match status" value="1"/>
</dbReference>
<dbReference type="PROSITE" id="PS00107">
    <property type="entry name" value="PROTEIN_KINASE_ATP"/>
    <property type="match status" value="1"/>
</dbReference>
<accession>A0A2N3N5S5</accession>
<evidence type="ECO:0000256" key="4">
    <source>
        <dbReference type="PROSITE-ProRule" id="PRU10141"/>
    </source>
</evidence>
<dbReference type="InterPro" id="IPR016024">
    <property type="entry name" value="ARM-type_fold"/>
</dbReference>
<dbReference type="InParanoid" id="A0A2N3N5S5"/>
<feature type="compositionally biased region" description="Low complexity" evidence="5">
    <location>
        <begin position="1382"/>
        <end position="1418"/>
    </location>
</feature>
<feature type="region of interest" description="Disordered" evidence="5">
    <location>
        <begin position="1290"/>
        <end position="1476"/>
    </location>
</feature>
<gene>
    <name evidence="7" type="ORF">jhhlp_006375</name>
</gene>
<dbReference type="Pfam" id="PF00069">
    <property type="entry name" value="Pkinase"/>
    <property type="match status" value="1"/>
</dbReference>